<keyword evidence="11" id="KW-1185">Reference proteome</keyword>
<dbReference type="EMBL" id="JAFBED010000004">
    <property type="protein sequence ID" value="MBM7620608.1"/>
    <property type="molecule type" value="Genomic_DNA"/>
</dbReference>
<comment type="pathway">
    <text evidence="1 8">Amino-acid biosynthesis; L-histidine biosynthesis; L-histidine from 5-phospho-alpha-D-ribose 1-diphosphate: step 8/9.</text>
</comment>
<comment type="caution">
    <text evidence="10">The sequence shown here is derived from an EMBL/GenBank/DDBJ whole genome shotgun (WGS) entry which is preliminary data.</text>
</comment>
<evidence type="ECO:0000256" key="3">
    <source>
        <dbReference type="ARBA" id="ARBA00013085"/>
    </source>
</evidence>
<organism evidence="10 11">
    <name type="scientific">Sutcliffiella tianshenii</name>
    <dbReference type="NCBI Taxonomy" id="1463404"/>
    <lineage>
        <taxon>Bacteria</taxon>
        <taxon>Bacillati</taxon>
        <taxon>Bacillota</taxon>
        <taxon>Bacilli</taxon>
        <taxon>Bacillales</taxon>
        <taxon>Bacillaceae</taxon>
        <taxon>Sutcliffiella</taxon>
    </lineage>
</organism>
<dbReference type="Gene3D" id="3.20.20.140">
    <property type="entry name" value="Metal-dependent hydrolases"/>
    <property type="match status" value="1"/>
</dbReference>
<evidence type="ECO:0000256" key="6">
    <source>
        <dbReference type="ARBA" id="ARBA00023102"/>
    </source>
</evidence>
<dbReference type="EC" id="3.1.3.15" evidence="3 8"/>
<sequence>MMIIDKHVHTPYCPHGSTDPLERYIERAISLGYREISFTEHAPLPENFIDPTPEKDSAMALDQMPAYLEELGKLKAYYSSALKVNIGLEVDFIEGYEKETSSFLDQYGPLLDDSILSVHFLRSGEAYYCMDYSEETFEEMIRMFGGLTKVYEAYFSTLKKSIVTDLGTYKPSRIGHITLVEKFKRKFPHDRDLSAYVMPILDIMSDKKCELDYNGAGFTKPLCLDSYPPAFIALEAHKRKIPLVYGSDAHSAKGLMQGYNQLERTLLD</sequence>
<comment type="similarity">
    <text evidence="2 8">Belongs to the PHP hydrolase family. HisK subfamily.</text>
</comment>
<proteinExistence type="inferred from homology"/>
<comment type="catalytic activity">
    <reaction evidence="7 8">
        <text>L-histidinol phosphate + H2O = L-histidinol + phosphate</text>
        <dbReference type="Rhea" id="RHEA:14465"/>
        <dbReference type="ChEBI" id="CHEBI:15377"/>
        <dbReference type="ChEBI" id="CHEBI:43474"/>
        <dbReference type="ChEBI" id="CHEBI:57699"/>
        <dbReference type="ChEBI" id="CHEBI:57980"/>
        <dbReference type="EC" id="3.1.3.15"/>
    </reaction>
</comment>
<evidence type="ECO:0000256" key="5">
    <source>
        <dbReference type="ARBA" id="ARBA00022801"/>
    </source>
</evidence>
<dbReference type="GO" id="GO:0004401">
    <property type="term" value="F:histidinol-phosphatase activity"/>
    <property type="evidence" value="ECO:0007669"/>
    <property type="project" value="UniProtKB-EC"/>
</dbReference>
<protein>
    <recommendedName>
        <fullName evidence="3 8">Histidinol-phosphatase</fullName>
        <shortName evidence="8">HolPase</shortName>
        <ecNumber evidence="3 8">3.1.3.15</ecNumber>
    </recommendedName>
</protein>
<evidence type="ECO:0000313" key="11">
    <source>
        <dbReference type="Proteomes" id="UP000737402"/>
    </source>
</evidence>
<evidence type="ECO:0000256" key="7">
    <source>
        <dbReference type="ARBA" id="ARBA00049158"/>
    </source>
</evidence>
<dbReference type="PANTHER" id="PTHR21039:SF0">
    <property type="entry name" value="HISTIDINOL-PHOSPHATASE"/>
    <property type="match status" value="1"/>
</dbReference>
<dbReference type="PANTHER" id="PTHR21039">
    <property type="entry name" value="HISTIDINOL PHOSPHATASE-RELATED"/>
    <property type="match status" value="1"/>
</dbReference>
<evidence type="ECO:0000313" key="10">
    <source>
        <dbReference type="EMBL" id="MBM7620608.1"/>
    </source>
</evidence>
<keyword evidence="6 8" id="KW-0368">Histidine biosynthesis</keyword>
<dbReference type="Pfam" id="PF02811">
    <property type="entry name" value="PHP"/>
    <property type="match status" value="1"/>
</dbReference>
<evidence type="ECO:0000259" key="9">
    <source>
        <dbReference type="Pfam" id="PF02811"/>
    </source>
</evidence>
<dbReference type="CDD" id="cd12110">
    <property type="entry name" value="PHP_HisPPase_Hisj_like"/>
    <property type="match status" value="1"/>
</dbReference>
<evidence type="ECO:0000256" key="8">
    <source>
        <dbReference type="RuleBase" id="RU366003"/>
    </source>
</evidence>
<dbReference type="InterPro" id="IPR016195">
    <property type="entry name" value="Pol/histidinol_Pase-like"/>
</dbReference>
<dbReference type="SUPFAM" id="SSF89550">
    <property type="entry name" value="PHP domain-like"/>
    <property type="match status" value="1"/>
</dbReference>
<accession>A0ABS2P1X1</accession>
<dbReference type="InterPro" id="IPR010140">
    <property type="entry name" value="Histidinol_P_phosphatase_HisJ"/>
</dbReference>
<evidence type="ECO:0000256" key="1">
    <source>
        <dbReference type="ARBA" id="ARBA00004970"/>
    </source>
</evidence>
<gene>
    <name evidence="10" type="ORF">JOC95_002461</name>
</gene>
<evidence type="ECO:0000256" key="2">
    <source>
        <dbReference type="ARBA" id="ARBA00009152"/>
    </source>
</evidence>
<keyword evidence="5 8" id="KW-0378">Hydrolase</keyword>
<keyword evidence="4 8" id="KW-0028">Amino-acid biosynthesis</keyword>
<dbReference type="NCBIfam" id="NF005996">
    <property type="entry name" value="PRK08123.1"/>
    <property type="match status" value="1"/>
</dbReference>
<dbReference type="InterPro" id="IPR004013">
    <property type="entry name" value="PHP_dom"/>
</dbReference>
<evidence type="ECO:0000256" key="4">
    <source>
        <dbReference type="ARBA" id="ARBA00022605"/>
    </source>
</evidence>
<name>A0ABS2P1X1_9BACI</name>
<feature type="domain" description="PHP" evidence="9">
    <location>
        <begin position="6"/>
        <end position="213"/>
    </location>
</feature>
<reference evidence="10 11" key="1">
    <citation type="submission" date="2021-01" db="EMBL/GenBank/DDBJ databases">
        <title>Genomic Encyclopedia of Type Strains, Phase IV (KMG-IV): sequencing the most valuable type-strain genomes for metagenomic binning, comparative biology and taxonomic classification.</title>
        <authorList>
            <person name="Goeker M."/>
        </authorList>
    </citation>
    <scope>NUCLEOTIDE SEQUENCE [LARGE SCALE GENOMIC DNA]</scope>
    <source>
        <strain evidence="10 11">DSM 25879</strain>
    </source>
</reference>
<dbReference type="Proteomes" id="UP000737402">
    <property type="component" value="Unassembled WGS sequence"/>
</dbReference>
<dbReference type="NCBIfam" id="TIGR01856">
    <property type="entry name" value="hisJ_fam"/>
    <property type="match status" value="1"/>
</dbReference>